<protein>
    <submittedName>
        <fullName evidence="2">Uncharacterized protein</fullName>
    </submittedName>
</protein>
<organism evidence="2 3">
    <name type="scientific">Segnochrobactrum spirostomi</name>
    <dbReference type="NCBI Taxonomy" id="2608987"/>
    <lineage>
        <taxon>Bacteria</taxon>
        <taxon>Pseudomonadati</taxon>
        <taxon>Pseudomonadota</taxon>
        <taxon>Alphaproteobacteria</taxon>
        <taxon>Hyphomicrobiales</taxon>
        <taxon>Segnochrobactraceae</taxon>
        <taxon>Segnochrobactrum</taxon>
    </lineage>
</organism>
<comment type="caution">
    <text evidence="2">The sequence shown here is derived from an EMBL/GenBank/DDBJ whole genome shotgun (WGS) entry which is preliminary data.</text>
</comment>
<dbReference type="Proteomes" id="UP000332515">
    <property type="component" value="Unassembled WGS sequence"/>
</dbReference>
<gene>
    <name evidence="2" type="ORF">F0357_18805</name>
</gene>
<evidence type="ECO:0000313" key="2">
    <source>
        <dbReference type="EMBL" id="MQT14668.1"/>
    </source>
</evidence>
<name>A0A6A7Y9I4_9HYPH</name>
<accession>A0A6A7Y9I4</accession>
<dbReference type="EMBL" id="VWNA01000002">
    <property type="protein sequence ID" value="MQT14668.1"/>
    <property type="molecule type" value="Genomic_DNA"/>
</dbReference>
<dbReference type="RefSeq" id="WP_153487494.1">
    <property type="nucleotide sequence ID" value="NZ_VWNA01000002.1"/>
</dbReference>
<dbReference type="AlphaFoldDB" id="A0A6A7Y9I4"/>
<keyword evidence="3" id="KW-1185">Reference proteome</keyword>
<keyword evidence="1" id="KW-0732">Signal</keyword>
<evidence type="ECO:0000313" key="3">
    <source>
        <dbReference type="Proteomes" id="UP000332515"/>
    </source>
</evidence>
<evidence type="ECO:0000256" key="1">
    <source>
        <dbReference type="SAM" id="SignalP"/>
    </source>
</evidence>
<proteinExistence type="predicted"/>
<feature type="chain" id="PRO_5025512261" evidence="1">
    <location>
        <begin position="25"/>
        <end position="210"/>
    </location>
</feature>
<feature type="signal peptide" evidence="1">
    <location>
        <begin position="1"/>
        <end position="24"/>
    </location>
</feature>
<sequence>MLRIAVLLGSVSFVGTLIAPAAQAQTLVIVNRGTNGIDNVDFGGYPTRGGDAAGASVVLSQSYAGSSGTAIELGSVGGWGGNGDWNLVTPNVWGEFGGHGGDISLQQPGGMNVSGGSDRQTMTPLISLYSLGGAGGMGATRSGGGNVPGSVSAELNGIVSATGNNMAGIFLLSEAGGSGQYHGIPTPVIGAPTTRAENGMPENPARASRS</sequence>
<reference evidence="2 3" key="1">
    <citation type="submission" date="2019-09" db="EMBL/GenBank/DDBJ databases">
        <title>Segnochrobactrum spirostomi gen. nov., sp. nov., isolated from the ciliate Spirostomum cf. yagiui and description of a novel family, Segnochrobactraceae fam. nov. within the order Rhizobiales of the class Alphaproteobacteria.</title>
        <authorList>
            <person name="Akter S."/>
            <person name="Shazib S.U.A."/>
            <person name="Shin M.K."/>
        </authorList>
    </citation>
    <scope>NUCLEOTIDE SEQUENCE [LARGE SCALE GENOMIC DNA]</scope>
    <source>
        <strain evidence="2 3">Sp-1</strain>
    </source>
</reference>